<keyword evidence="2" id="KW-1185">Reference proteome</keyword>
<dbReference type="Proteomes" id="UP000242913">
    <property type="component" value="Unassembled WGS sequence"/>
</dbReference>
<gene>
    <name evidence="1" type="ORF">X798_07126</name>
</gene>
<dbReference type="OrthoDB" id="7663182at2759"/>
<organism evidence="1 2">
    <name type="scientific">Onchocerca flexuosa</name>
    <dbReference type="NCBI Taxonomy" id="387005"/>
    <lineage>
        <taxon>Eukaryota</taxon>
        <taxon>Metazoa</taxon>
        <taxon>Ecdysozoa</taxon>
        <taxon>Nematoda</taxon>
        <taxon>Chromadorea</taxon>
        <taxon>Rhabditida</taxon>
        <taxon>Spirurina</taxon>
        <taxon>Spiruromorpha</taxon>
        <taxon>Filarioidea</taxon>
        <taxon>Onchocercidae</taxon>
        <taxon>Onchocerca</taxon>
    </lineage>
</organism>
<dbReference type="EMBL" id="KZ270341">
    <property type="protein sequence ID" value="OZC05896.1"/>
    <property type="molecule type" value="Genomic_DNA"/>
</dbReference>
<reference evidence="1 2" key="1">
    <citation type="submission" date="2015-12" db="EMBL/GenBank/DDBJ databases">
        <title>Draft genome of the nematode, Onchocerca flexuosa.</title>
        <authorList>
            <person name="Mitreva M."/>
        </authorList>
    </citation>
    <scope>NUCLEOTIDE SEQUENCE [LARGE SCALE GENOMIC DNA]</scope>
    <source>
        <strain evidence="1">Red Deer</strain>
    </source>
</reference>
<proteinExistence type="predicted"/>
<evidence type="ECO:0000313" key="1">
    <source>
        <dbReference type="EMBL" id="OZC05896.1"/>
    </source>
</evidence>
<evidence type="ECO:0000313" key="2">
    <source>
        <dbReference type="Proteomes" id="UP000242913"/>
    </source>
</evidence>
<sequence length="175" mass="20031">MEISGTMKANSAMISLDTGDMHTEEILLDSSMNHLEMEANDSKEGMFKRKSIQVSIIGDKNGEAAAVSRNMLGEHISTTEKNTAYNENQQFIRSAGLNHQLNVDLKQSFYNALFIGYRSFAYLARNQRSWMSPFMKDNVNFFHFFEIRNSQRINDDGCSMEILDRARSCMLDECQ</sequence>
<accession>A0A238BLZ6</accession>
<name>A0A238BLZ6_9BILA</name>
<protein>
    <submittedName>
        <fullName evidence="1">Uncharacterized protein</fullName>
    </submittedName>
</protein>
<dbReference type="AlphaFoldDB" id="A0A238BLZ6"/>